<reference evidence="1" key="1">
    <citation type="submission" date="2022-06" db="EMBL/GenBank/DDBJ databases">
        <title>Antifungal cultures and metabolites of lactic acid bacteria for use in dairy fermentations.</title>
        <authorList>
            <person name="Zhao Z."/>
            <person name="Gaenzle M."/>
        </authorList>
    </citation>
    <scope>NUCLEOTIDE SEQUENCE</scope>
    <source>
        <strain evidence="1">FUA3126</strain>
    </source>
</reference>
<dbReference type="RefSeq" id="WP_178943171.1">
    <property type="nucleotide sequence ID" value="NZ_JAIWJG010000018.1"/>
</dbReference>
<gene>
    <name evidence="1" type="ORF">NNA32_11580</name>
</gene>
<proteinExistence type="predicted"/>
<evidence type="ECO:0000313" key="2">
    <source>
        <dbReference type="Proteomes" id="UP001152867"/>
    </source>
</evidence>
<evidence type="ECO:0000313" key="1">
    <source>
        <dbReference type="EMBL" id="MDF9914880.1"/>
    </source>
</evidence>
<dbReference type="EMBL" id="JANDJP010000021">
    <property type="protein sequence ID" value="MDF9914880.1"/>
    <property type="molecule type" value="Genomic_DNA"/>
</dbReference>
<sequence length="59" mass="6589">MNLTNTIYMLIGAGALAAIQTLIKDSKGVELFDWWKITDKHVEHSDSQQSNDGRNDRAA</sequence>
<accession>A0ABT6DCJ7</accession>
<name>A0ABT6DCJ7_9LACO</name>
<comment type="caution">
    <text evidence="1">The sequence shown here is derived from an EMBL/GenBank/DDBJ whole genome shotgun (WGS) entry which is preliminary data.</text>
</comment>
<organism evidence="1 2">
    <name type="scientific">Furfurilactobacillus milii</name>
    <dbReference type="NCBI Taxonomy" id="2888272"/>
    <lineage>
        <taxon>Bacteria</taxon>
        <taxon>Bacillati</taxon>
        <taxon>Bacillota</taxon>
        <taxon>Bacilli</taxon>
        <taxon>Lactobacillales</taxon>
        <taxon>Lactobacillaceae</taxon>
        <taxon>Furfurilactobacillus</taxon>
    </lineage>
</organism>
<dbReference type="Proteomes" id="UP001152867">
    <property type="component" value="Unassembled WGS sequence"/>
</dbReference>
<protein>
    <submittedName>
        <fullName evidence="1">Uncharacterized protein</fullName>
    </submittedName>
</protein>
<keyword evidence="2" id="KW-1185">Reference proteome</keyword>